<dbReference type="PANTHER" id="PTHR12129">
    <property type="entry name" value="HEPARAN SULFATE 2-O-SULFOTRANSFERASE"/>
    <property type="match status" value="1"/>
</dbReference>
<dbReference type="SUPFAM" id="SSF52540">
    <property type="entry name" value="P-loop containing nucleoside triphosphate hydrolases"/>
    <property type="match status" value="1"/>
</dbReference>
<proteinExistence type="inferred from homology"/>
<dbReference type="FunFam" id="3.10.280.10:FF:000005">
    <property type="entry name" value="Glycoprotein gC1qBP, putative"/>
    <property type="match status" value="1"/>
</dbReference>
<dbReference type="FunFam" id="3.40.50.300:FF:001418">
    <property type="entry name" value="Heparan sulfate 2-o-sulfotransferase"/>
    <property type="match status" value="1"/>
</dbReference>
<evidence type="ECO:0000256" key="3">
    <source>
        <dbReference type="ARBA" id="ARBA00010569"/>
    </source>
</evidence>
<dbReference type="InterPro" id="IPR027417">
    <property type="entry name" value="P-loop_NTPase"/>
</dbReference>
<dbReference type="SUPFAM" id="SSF52087">
    <property type="entry name" value="CRAL/TRIO domain"/>
    <property type="match status" value="1"/>
</dbReference>
<dbReference type="InterPro" id="IPR005331">
    <property type="entry name" value="Sulfotransferase"/>
</dbReference>
<dbReference type="SUPFAM" id="SSF46938">
    <property type="entry name" value="CRAL/TRIO N-terminal domain"/>
    <property type="match status" value="1"/>
</dbReference>
<keyword evidence="8" id="KW-1133">Transmembrane helix</keyword>
<dbReference type="Gene3D" id="3.40.525.10">
    <property type="entry name" value="CRAL-TRIO lipid binding domain"/>
    <property type="match status" value="1"/>
</dbReference>
<dbReference type="PANTHER" id="PTHR12129:SF17">
    <property type="entry name" value="HEPARAN SULFATE 2-O-SULFOTRANSFERASE 1"/>
    <property type="match status" value="1"/>
</dbReference>
<keyword evidence="6" id="KW-0812">Transmembrane</keyword>
<comment type="subcellular location">
    <subcellularLocation>
        <location evidence="1">Golgi apparatus membrane</location>
        <topology evidence="1">Single-pass type II membrane protein</topology>
    </subcellularLocation>
</comment>
<dbReference type="InterPro" id="IPR036561">
    <property type="entry name" value="MAM33_sf"/>
</dbReference>
<dbReference type="CDD" id="cd00170">
    <property type="entry name" value="SEC14"/>
    <property type="match status" value="1"/>
</dbReference>
<dbReference type="SMART" id="SM01100">
    <property type="entry name" value="CRAL_TRIO_N"/>
    <property type="match status" value="1"/>
</dbReference>
<keyword evidence="7" id="KW-0735">Signal-anchor</keyword>
<evidence type="ECO:0000256" key="4">
    <source>
        <dbReference type="ARBA" id="ARBA00011233"/>
    </source>
</evidence>
<comment type="subunit">
    <text evidence="4">Homotrimer.</text>
</comment>
<accession>A0A1J1IQC7</accession>
<dbReference type="AlphaFoldDB" id="A0A1J1IQC7"/>
<dbReference type="Pfam" id="PF00650">
    <property type="entry name" value="CRAL_TRIO"/>
    <property type="match status" value="1"/>
</dbReference>
<keyword evidence="15" id="KW-1185">Reference proteome</keyword>
<dbReference type="Gene3D" id="3.10.280.10">
    <property type="entry name" value="Mitochondrial glycoprotein"/>
    <property type="match status" value="1"/>
</dbReference>
<dbReference type="Gene3D" id="1.10.8.20">
    <property type="entry name" value="N-terminal domain of phosphatidylinositol transfer protein sec14p"/>
    <property type="match status" value="1"/>
</dbReference>
<dbReference type="InterPro" id="IPR003428">
    <property type="entry name" value="MAM33"/>
</dbReference>
<evidence type="ECO:0000256" key="11">
    <source>
        <dbReference type="ARBA" id="ARBA00023157"/>
    </source>
</evidence>
<keyword evidence="10" id="KW-0472">Membrane</keyword>
<dbReference type="OrthoDB" id="10019582at2759"/>
<dbReference type="Pfam" id="PF03567">
    <property type="entry name" value="Sulfotransfer_2"/>
    <property type="match status" value="1"/>
</dbReference>
<dbReference type="Gene3D" id="3.40.50.300">
    <property type="entry name" value="P-loop containing nucleotide triphosphate hydrolases"/>
    <property type="match status" value="1"/>
</dbReference>
<dbReference type="STRING" id="568069.A0A1J1IQC7"/>
<evidence type="ECO:0000313" key="14">
    <source>
        <dbReference type="EMBL" id="CRL01302.1"/>
    </source>
</evidence>
<dbReference type="GO" id="GO:0000139">
    <property type="term" value="C:Golgi membrane"/>
    <property type="evidence" value="ECO:0007669"/>
    <property type="project" value="UniProtKB-SubCell"/>
</dbReference>
<comment type="similarity">
    <text evidence="2">Belongs to the MAM33 family.</text>
</comment>
<evidence type="ECO:0000256" key="7">
    <source>
        <dbReference type="ARBA" id="ARBA00022968"/>
    </source>
</evidence>
<dbReference type="SMART" id="SM00516">
    <property type="entry name" value="SEC14"/>
    <property type="match status" value="1"/>
</dbReference>
<evidence type="ECO:0000259" key="13">
    <source>
        <dbReference type="PROSITE" id="PS50191"/>
    </source>
</evidence>
<organism evidence="14 15">
    <name type="scientific">Clunio marinus</name>
    <dbReference type="NCBI Taxonomy" id="568069"/>
    <lineage>
        <taxon>Eukaryota</taxon>
        <taxon>Metazoa</taxon>
        <taxon>Ecdysozoa</taxon>
        <taxon>Arthropoda</taxon>
        <taxon>Hexapoda</taxon>
        <taxon>Insecta</taxon>
        <taxon>Pterygota</taxon>
        <taxon>Neoptera</taxon>
        <taxon>Endopterygota</taxon>
        <taxon>Diptera</taxon>
        <taxon>Nematocera</taxon>
        <taxon>Chironomoidea</taxon>
        <taxon>Chironomidae</taxon>
        <taxon>Clunio</taxon>
    </lineage>
</organism>
<dbReference type="GO" id="GO:0015012">
    <property type="term" value="P:heparan sulfate proteoglycan biosynthetic process"/>
    <property type="evidence" value="ECO:0007669"/>
    <property type="project" value="UniProtKB-ARBA"/>
</dbReference>
<dbReference type="SUPFAM" id="SSF54529">
    <property type="entry name" value="Mitochondrial glycoprotein MAM33-like"/>
    <property type="match status" value="1"/>
</dbReference>
<protein>
    <submittedName>
        <fullName evidence="14">CLUMA_CG014293, isoform A</fullName>
    </submittedName>
</protein>
<dbReference type="InterPro" id="IPR011074">
    <property type="entry name" value="CRAL/TRIO_N_dom"/>
</dbReference>
<evidence type="ECO:0000313" key="15">
    <source>
        <dbReference type="Proteomes" id="UP000183832"/>
    </source>
</evidence>
<evidence type="ECO:0000256" key="8">
    <source>
        <dbReference type="ARBA" id="ARBA00022989"/>
    </source>
</evidence>
<name>A0A1J1IQC7_9DIPT</name>
<dbReference type="Pfam" id="PF02330">
    <property type="entry name" value="MAM33"/>
    <property type="match status" value="1"/>
</dbReference>
<comment type="similarity">
    <text evidence="3">Belongs to the sulfotransferase 3 family.</text>
</comment>
<dbReference type="InterPro" id="IPR007734">
    <property type="entry name" value="Heparan_SO4_2-O-STrfase"/>
</dbReference>
<dbReference type="GO" id="GO:0004394">
    <property type="term" value="F:heparan sulfate 2-sulfotransferase activity"/>
    <property type="evidence" value="ECO:0007669"/>
    <property type="project" value="TreeGrafter"/>
</dbReference>
<dbReference type="GO" id="GO:0005759">
    <property type="term" value="C:mitochondrial matrix"/>
    <property type="evidence" value="ECO:0007669"/>
    <property type="project" value="InterPro"/>
</dbReference>
<evidence type="ECO:0000256" key="5">
    <source>
        <dbReference type="ARBA" id="ARBA00022679"/>
    </source>
</evidence>
<evidence type="ECO:0000256" key="10">
    <source>
        <dbReference type="ARBA" id="ARBA00023136"/>
    </source>
</evidence>
<keyword evidence="5" id="KW-0808">Transferase</keyword>
<evidence type="ECO:0000256" key="1">
    <source>
        <dbReference type="ARBA" id="ARBA00004323"/>
    </source>
</evidence>
<dbReference type="InterPro" id="IPR036273">
    <property type="entry name" value="CRAL/TRIO_N_dom_sf"/>
</dbReference>
<dbReference type="PROSITE" id="PS50191">
    <property type="entry name" value="CRAL_TRIO"/>
    <property type="match status" value="1"/>
</dbReference>
<dbReference type="Proteomes" id="UP000183832">
    <property type="component" value="Unassembled WGS sequence"/>
</dbReference>
<evidence type="ECO:0000256" key="6">
    <source>
        <dbReference type="ARBA" id="ARBA00022692"/>
    </source>
</evidence>
<evidence type="ECO:0000256" key="12">
    <source>
        <dbReference type="ARBA" id="ARBA00023180"/>
    </source>
</evidence>
<dbReference type="PRINTS" id="PR00180">
    <property type="entry name" value="CRETINALDHBP"/>
</dbReference>
<dbReference type="InterPro" id="IPR036865">
    <property type="entry name" value="CRAL-TRIO_dom_sf"/>
</dbReference>
<dbReference type="InterPro" id="IPR001251">
    <property type="entry name" value="CRAL-TRIO_dom"/>
</dbReference>
<evidence type="ECO:0000256" key="9">
    <source>
        <dbReference type="ARBA" id="ARBA00023034"/>
    </source>
</evidence>
<gene>
    <name evidence="14" type="ORF">CLUMA_CG014293</name>
</gene>
<sequence>MFHKLMLKKIFLFLLIISCFFLLFLYLWTSYSLSFKERYIRPDNFLPLFNTRTTKNKYDFDENIVVIYNRVPKTASTSFVNLTYDLCRKNHFHVLHINITGNNHVLSLPNQMKFARNITAWVEMKPAFYHGHMAFLDFSKFGMPEKPLYINIIRKPLDRLVSYYYFLRYGDDYRPHLVRHRAGDTMSFDECVKLKKPDCDPKNMWLQIPFFCGHHAECFEAGSEWALEQAKKNLVNEYFLVGTTEDLGDFIEMLELSLPRLFQGAVEYFNKSNKSHLRKTKGKTNPLPITETKIKDSKIWQMENELYYFARDHFYFIKNKHISNGKKQDFMYEKIKPGPKLSKTFFAIKELKKNCRIMRFYTMLSELDDLPSIKLGDFTLRFELDELTPFGKEVAEKELRESPVNKENGIKELKRMLQQETDLVVPIDNDDWMVRFLRPCKYYPESALELIKRYYSFKIKHHDVYYGLMPSKEENIFKANILTVFPQRDQLGRRILLLELGKKWKHKEVSLDEVFKGCVLFLEAAMLEPETQVNGAVVIFDMDGLSLQQCWQFTPPFAKRIVDWLQDSVPLRIKGIHIVNQPKIFNMVKNKMNAILRSSIRSIKSLTGLPTIVRSIQNRTIFHMVNRQSFASTNSIELKHPSFNCKCGCAGMSKIHTKGEKELVEFLAEEIVAERKAQKKKTLPSEIDGFKVKLDGADVDFVKDLGNEKVSVSFNVNHTVDTEEEPDINMEQDKPELGEMKSKPSFEVEIQKGNKTLSFSCSFLQGEAQEGEYNDMFGIDEVTIYEGEWNEKVYAVAGDVLDGYLYDLLMNYLEEKGVSNEFAEKLSDFSTGYEHQSYISLLESLSKFAVDSK</sequence>
<feature type="domain" description="CRAL-TRIO" evidence="13">
    <location>
        <begin position="472"/>
        <end position="695"/>
    </location>
</feature>
<dbReference type="EMBL" id="CVRI01000055">
    <property type="protein sequence ID" value="CRL01302.1"/>
    <property type="molecule type" value="Genomic_DNA"/>
</dbReference>
<evidence type="ECO:0000256" key="2">
    <source>
        <dbReference type="ARBA" id="ARBA00005457"/>
    </source>
</evidence>
<keyword evidence="11" id="KW-1015">Disulfide bond</keyword>
<reference evidence="14 15" key="1">
    <citation type="submission" date="2015-04" db="EMBL/GenBank/DDBJ databases">
        <authorList>
            <person name="Syromyatnikov M.Y."/>
            <person name="Popov V.N."/>
        </authorList>
    </citation>
    <scope>NUCLEOTIDE SEQUENCE [LARGE SCALE GENOMIC DNA]</scope>
</reference>
<keyword evidence="9" id="KW-0333">Golgi apparatus</keyword>
<keyword evidence="12" id="KW-0325">Glycoprotein</keyword>